<keyword evidence="7" id="KW-0597">Phosphoprotein</keyword>
<dbReference type="NCBIfam" id="TIGR00503">
    <property type="entry name" value="prfC"/>
    <property type="match status" value="1"/>
</dbReference>
<feature type="modified residue" description="4-aspartylphosphate" evidence="7">
    <location>
        <position position="805"/>
    </location>
</feature>
<dbReference type="InterPro" id="IPR038467">
    <property type="entry name" value="RF3_dom_3_sf"/>
</dbReference>
<dbReference type="InterPro" id="IPR053905">
    <property type="entry name" value="EF-G-like_DII"/>
</dbReference>
<accession>A0A812QE26</accession>
<keyword evidence="9" id="KW-0812">Transmembrane</keyword>
<evidence type="ECO:0000256" key="5">
    <source>
        <dbReference type="ARBA" id="ARBA00022917"/>
    </source>
</evidence>
<dbReference type="EMBL" id="CAJNJA010015696">
    <property type="protein sequence ID" value="CAE7366411.1"/>
    <property type="molecule type" value="Genomic_DNA"/>
</dbReference>
<evidence type="ECO:0000256" key="3">
    <source>
        <dbReference type="ARBA" id="ARBA00022490"/>
    </source>
</evidence>
<dbReference type="InterPro" id="IPR035647">
    <property type="entry name" value="EFG_III/V"/>
</dbReference>
<evidence type="ECO:0000313" key="13">
    <source>
        <dbReference type="Proteomes" id="UP000601435"/>
    </source>
</evidence>
<keyword evidence="6" id="KW-0342">GTP-binding</keyword>
<organism evidence="12 13">
    <name type="scientific">Symbiodinium necroappetens</name>
    <dbReference type="NCBI Taxonomy" id="1628268"/>
    <lineage>
        <taxon>Eukaryota</taxon>
        <taxon>Sar</taxon>
        <taxon>Alveolata</taxon>
        <taxon>Dinophyceae</taxon>
        <taxon>Suessiales</taxon>
        <taxon>Symbiodiniaceae</taxon>
        <taxon>Symbiodinium</taxon>
    </lineage>
</organism>
<dbReference type="InterPro" id="IPR032090">
    <property type="entry name" value="RF3_C"/>
</dbReference>
<dbReference type="InterPro" id="IPR013785">
    <property type="entry name" value="Aldolase_TIM"/>
</dbReference>
<evidence type="ECO:0000256" key="8">
    <source>
        <dbReference type="SAM" id="MobiDB-lite"/>
    </source>
</evidence>
<feature type="domain" description="Response regulatory" evidence="10">
    <location>
        <begin position="748"/>
        <end position="882"/>
    </location>
</feature>
<evidence type="ECO:0000256" key="2">
    <source>
        <dbReference type="ARBA" id="ARBA00009978"/>
    </source>
</evidence>
<dbReference type="PANTHER" id="PTHR43556:SF2">
    <property type="entry name" value="PEPTIDE CHAIN RELEASE FACTOR RF3"/>
    <property type="match status" value="1"/>
</dbReference>
<comment type="subcellular location">
    <subcellularLocation>
        <location evidence="1">Cytoplasm</location>
    </subcellularLocation>
</comment>
<dbReference type="GO" id="GO:0003924">
    <property type="term" value="F:GTPase activity"/>
    <property type="evidence" value="ECO:0007669"/>
    <property type="project" value="InterPro"/>
</dbReference>
<dbReference type="OrthoDB" id="198619at2759"/>
<dbReference type="FunFam" id="3.40.50.300:FF:000542">
    <property type="entry name" value="Peptide chain release factor 3"/>
    <property type="match status" value="1"/>
</dbReference>
<keyword evidence="13" id="KW-1185">Reference proteome</keyword>
<dbReference type="PROSITE" id="PS00301">
    <property type="entry name" value="G_TR_1"/>
    <property type="match status" value="1"/>
</dbReference>
<dbReference type="InterPro" id="IPR001789">
    <property type="entry name" value="Sig_transdc_resp-reg_receiver"/>
</dbReference>
<keyword evidence="9" id="KW-1133">Transmembrane helix</keyword>
<evidence type="ECO:0000259" key="10">
    <source>
        <dbReference type="PROSITE" id="PS50110"/>
    </source>
</evidence>
<reference evidence="12" key="1">
    <citation type="submission" date="2021-02" db="EMBL/GenBank/DDBJ databases">
        <authorList>
            <person name="Dougan E. K."/>
            <person name="Rhodes N."/>
            <person name="Thang M."/>
            <person name="Chan C."/>
        </authorList>
    </citation>
    <scope>NUCLEOTIDE SEQUENCE</scope>
</reference>
<dbReference type="PROSITE" id="PS50110">
    <property type="entry name" value="RESPONSE_REGULATORY"/>
    <property type="match status" value="1"/>
</dbReference>
<dbReference type="Gene3D" id="3.20.20.70">
    <property type="entry name" value="Aldolase class I"/>
    <property type="match status" value="1"/>
</dbReference>
<dbReference type="PROSITE" id="PS51722">
    <property type="entry name" value="G_TR_2"/>
    <property type="match status" value="1"/>
</dbReference>
<dbReference type="Gene3D" id="3.30.70.3280">
    <property type="entry name" value="Peptide chain release factor 3, domain III"/>
    <property type="match status" value="1"/>
</dbReference>
<feature type="transmembrane region" description="Helical" evidence="9">
    <location>
        <begin position="935"/>
        <end position="954"/>
    </location>
</feature>
<dbReference type="HAMAP" id="MF_00072">
    <property type="entry name" value="Rel_fac_3"/>
    <property type="match status" value="1"/>
</dbReference>
<feature type="compositionally biased region" description="Low complexity" evidence="8">
    <location>
        <begin position="60"/>
        <end position="73"/>
    </location>
</feature>
<dbReference type="FunFam" id="2.40.30.10:FF:000040">
    <property type="entry name" value="Peptide chain release factor 3"/>
    <property type="match status" value="1"/>
</dbReference>
<dbReference type="Pfam" id="PF00009">
    <property type="entry name" value="GTP_EFTU"/>
    <property type="match status" value="1"/>
</dbReference>
<dbReference type="CDD" id="cd16259">
    <property type="entry name" value="RF3_III"/>
    <property type="match status" value="1"/>
</dbReference>
<feature type="compositionally biased region" description="Pro residues" evidence="8">
    <location>
        <begin position="37"/>
        <end position="59"/>
    </location>
</feature>
<dbReference type="InterPro" id="IPR005225">
    <property type="entry name" value="Small_GTP-bd"/>
</dbReference>
<dbReference type="SUPFAM" id="SSF50447">
    <property type="entry name" value="Translation proteins"/>
    <property type="match status" value="1"/>
</dbReference>
<dbReference type="SUPFAM" id="SSF52540">
    <property type="entry name" value="P-loop containing nucleoside triphosphate hydrolases"/>
    <property type="match status" value="1"/>
</dbReference>
<dbReference type="AlphaFoldDB" id="A0A812QE26"/>
<proteinExistence type="inferred from homology"/>
<comment type="caution">
    <text evidence="12">The sequence shown here is derived from an EMBL/GenBank/DDBJ whole genome shotgun (WGS) entry which is preliminary data.</text>
</comment>
<dbReference type="NCBIfam" id="NF001964">
    <property type="entry name" value="PRK00741.1"/>
    <property type="match status" value="1"/>
</dbReference>
<keyword evidence="9" id="KW-0472">Membrane</keyword>
<dbReference type="CDD" id="cd04169">
    <property type="entry name" value="RF3"/>
    <property type="match status" value="1"/>
</dbReference>
<dbReference type="Proteomes" id="UP000601435">
    <property type="component" value="Unassembled WGS sequence"/>
</dbReference>
<dbReference type="PRINTS" id="PR00315">
    <property type="entry name" value="ELONGATNFCT"/>
</dbReference>
<name>A0A812QE26_9DINO</name>
<dbReference type="InterPro" id="IPR004548">
    <property type="entry name" value="PrfC"/>
</dbReference>
<dbReference type="Pfam" id="PF16658">
    <property type="entry name" value="RF3_C"/>
    <property type="match status" value="1"/>
</dbReference>
<dbReference type="CDD" id="cd03689">
    <property type="entry name" value="RF3_II"/>
    <property type="match status" value="1"/>
</dbReference>
<dbReference type="SUPFAM" id="SSF52172">
    <property type="entry name" value="CheY-like"/>
    <property type="match status" value="1"/>
</dbReference>
<dbReference type="NCBIfam" id="TIGR00231">
    <property type="entry name" value="small_GTP"/>
    <property type="match status" value="1"/>
</dbReference>
<keyword evidence="5" id="KW-0648">Protein biosynthesis</keyword>
<dbReference type="GO" id="GO:0016150">
    <property type="term" value="F:translation release factor activity, codon nonspecific"/>
    <property type="evidence" value="ECO:0007669"/>
    <property type="project" value="TreeGrafter"/>
</dbReference>
<evidence type="ECO:0000256" key="9">
    <source>
        <dbReference type="SAM" id="Phobius"/>
    </source>
</evidence>
<evidence type="ECO:0000313" key="12">
    <source>
        <dbReference type="EMBL" id="CAE7366411.1"/>
    </source>
</evidence>
<dbReference type="FunFam" id="3.30.70.3280:FF:000001">
    <property type="entry name" value="Peptide chain release factor 3"/>
    <property type="match status" value="1"/>
</dbReference>
<keyword evidence="4" id="KW-0547">Nucleotide-binding</keyword>
<dbReference type="InterPro" id="IPR027417">
    <property type="entry name" value="P-loop_NTPase"/>
</dbReference>
<evidence type="ECO:0000259" key="11">
    <source>
        <dbReference type="PROSITE" id="PS51722"/>
    </source>
</evidence>
<keyword evidence="3" id="KW-0963">Cytoplasm</keyword>
<feature type="region of interest" description="Disordered" evidence="8">
    <location>
        <begin position="29"/>
        <end position="74"/>
    </location>
</feature>
<dbReference type="Pfam" id="PF22042">
    <property type="entry name" value="EF-G_D2"/>
    <property type="match status" value="1"/>
</dbReference>
<dbReference type="InterPro" id="IPR031157">
    <property type="entry name" value="G_TR_CS"/>
</dbReference>
<dbReference type="GO" id="GO:0000160">
    <property type="term" value="P:phosphorelay signal transduction system"/>
    <property type="evidence" value="ECO:0007669"/>
    <property type="project" value="InterPro"/>
</dbReference>
<dbReference type="GO" id="GO:0005829">
    <property type="term" value="C:cytosol"/>
    <property type="evidence" value="ECO:0007669"/>
    <property type="project" value="TreeGrafter"/>
</dbReference>
<dbReference type="InterPro" id="IPR009000">
    <property type="entry name" value="Transl_B-barrel_sf"/>
</dbReference>
<sequence length="961" mass="107518">MAEKPQILDLRRSKMLAAMGIQVWHLRPAAGETPESAPEPPLKPSLPVPDRPDPAPVPAPVKTTVETPTTSATEPPPVPLEFVWVKGTASMLVFSSAASAAIIAHAKDVLRYADWRTQHSAPSSLKTGEFKWPQLLDTTTGTPGRALGVFIEKHFPDECPWFLVADDLADDLLPWLRQCLPDMENTPADRLTHREMSLTDLDQASLWIVFEGNGLGRVFMHHLIKLVGKLGAQTMFLEVGLRKDYYQSEDGREVIHPVQNAIENRRTFAIISHPDAGKTTMTEKLLLFGNAIKLAGAVKSRKTDRHAMSDWMTMEQERGISVTTSVMQFPYRGRTVNLLDTPGHEDFSEDTYRTLTAVDSALMVIDGAKGVEPRTIKLMEVCRLRDTPIITFINKLDREVRDPIEVMDEIEDILQIECAPMNWPIGMGRGLKGIYDLVNDRIIEYRQGQGHHVYEFNVIKGLASDAAKTLLGHDYADVCDEIELVRGASHTFNHEDFLKAGLTPVYFGTALGNFGVQQMLDGFATYAPPPQPRESMERLVDPGEDKFSGFVFKIQANMDPKHRDRIAFLRVCSGRYEQGMKMQHLRLGKSIRITDAVTFMAGDRTHAEEAFAGDIIGLHNHGTIQIGDTFTEGEALKFKGVPNFAPELFRRVRVKDPLRSKQLEKGITQLAEEGASQVFFPLNKNQIVVGAVGVLQFDLVAYRLQDEYRAECIWEDASIAAARWVQCEDEKMLTDFKNKNQENLAIDGGGYLTYLATSRVNLQVVTERWPDVKFTKTRHQVTVAENGEQAVDCVSKDVFDLVITDLIMPEKEGLETIADIRRQYAQQQRRTTIVVSTEALTLQIVDAAGRQGSEVELALLVAQIIDPPENPAQFVQRMQVSLNDLAQCVDRSDADVVDGVLQTLQQAGFSQPSQPQQKITEHHSHLGWVLQNRQGIPISLAVVLIAVVIFWLTLKVDWLIR</sequence>
<dbReference type="InterPro" id="IPR041732">
    <property type="entry name" value="RF3_GTP-bd"/>
</dbReference>
<dbReference type="GO" id="GO:0005525">
    <property type="term" value="F:GTP binding"/>
    <property type="evidence" value="ECO:0007669"/>
    <property type="project" value="UniProtKB-KW"/>
</dbReference>
<protein>
    <submittedName>
        <fullName evidence="12">PrfC protein</fullName>
    </submittedName>
</protein>
<dbReference type="Pfam" id="PF00072">
    <property type="entry name" value="Response_reg"/>
    <property type="match status" value="1"/>
</dbReference>
<gene>
    <name evidence="12" type="primary">prfC</name>
    <name evidence="12" type="ORF">SNEC2469_LOCUS9752</name>
</gene>
<dbReference type="PANTHER" id="PTHR43556">
    <property type="entry name" value="PEPTIDE CHAIN RELEASE FACTOR RF3"/>
    <property type="match status" value="1"/>
</dbReference>
<dbReference type="InterPro" id="IPR011006">
    <property type="entry name" value="CheY-like_superfamily"/>
</dbReference>
<comment type="similarity">
    <text evidence="2">Belongs to the TRAFAC class translation factor GTPase superfamily. Classic translation factor GTPase family. PrfC subfamily.</text>
</comment>
<evidence type="ECO:0000256" key="1">
    <source>
        <dbReference type="ARBA" id="ARBA00004496"/>
    </source>
</evidence>
<feature type="domain" description="Tr-type G" evidence="11">
    <location>
        <begin position="263"/>
        <end position="531"/>
    </location>
</feature>
<evidence type="ECO:0000256" key="4">
    <source>
        <dbReference type="ARBA" id="ARBA00022741"/>
    </source>
</evidence>
<dbReference type="SUPFAM" id="SSF54980">
    <property type="entry name" value="EF-G C-terminal domain-like"/>
    <property type="match status" value="1"/>
</dbReference>
<evidence type="ECO:0000256" key="6">
    <source>
        <dbReference type="ARBA" id="ARBA00023134"/>
    </source>
</evidence>
<dbReference type="InterPro" id="IPR000795">
    <property type="entry name" value="T_Tr_GTP-bd_dom"/>
</dbReference>
<dbReference type="Gene3D" id="3.40.50.300">
    <property type="entry name" value="P-loop containing nucleotide triphosphate hydrolases"/>
    <property type="match status" value="2"/>
</dbReference>
<evidence type="ECO:0000256" key="7">
    <source>
        <dbReference type="PROSITE-ProRule" id="PRU00169"/>
    </source>
</evidence>